<dbReference type="Pfam" id="PF06724">
    <property type="entry name" value="DUF1206"/>
    <property type="match status" value="3"/>
</dbReference>
<keyword evidence="1" id="KW-0472">Membrane</keyword>
<dbReference type="EMBL" id="JAMTCK010000021">
    <property type="protein sequence ID" value="MCP2169863.1"/>
    <property type="molecule type" value="Genomic_DNA"/>
</dbReference>
<name>A0AAE3GLL8_9PSEU</name>
<evidence type="ECO:0000256" key="1">
    <source>
        <dbReference type="SAM" id="Phobius"/>
    </source>
</evidence>
<feature type="transmembrane region" description="Helical" evidence="1">
    <location>
        <begin position="255"/>
        <end position="278"/>
    </location>
</feature>
<organism evidence="3 4">
    <name type="scientific">Goodfellowiella coeruleoviolacea</name>
    <dbReference type="NCBI Taxonomy" id="334858"/>
    <lineage>
        <taxon>Bacteria</taxon>
        <taxon>Bacillati</taxon>
        <taxon>Actinomycetota</taxon>
        <taxon>Actinomycetes</taxon>
        <taxon>Pseudonocardiales</taxon>
        <taxon>Pseudonocardiaceae</taxon>
        <taxon>Goodfellowiella</taxon>
    </lineage>
</organism>
<dbReference type="InterPro" id="IPR009597">
    <property type="entry name" value="DUF1206"/>
</dbReference>
<evidence type="ECO:0000313" key="3">
    <source>
        <dbReference type="EMBL" id="MCP2169863.1"/>
    </source>
</evidence>
<accession>A0AAE3GLL8</accession>
<dbReference type="AlphaFoldDB" id="A0AAE3GLL8"/>
<feature type="transmembrane region" description="Helical" evidence="1">
    <location>
        <begin position="111"/>
        <end position="130"/>
    </location>
</feature>
<feature type="transmembrane region" description="Helical" evidence="1">
    <location>
        <begin position="161"/>
        <end position="181"/>
    </location>
</feature>
<reference evidence="3" key="1">
    <citation type="submission" date="2022-06" db="EMBL/GenBank/DDBJ databases">
        <title>Genomic Encyclopedia of Archaeal and Bacterial Type Strains, Phase II (KMG-II): from individual species to whole genera.</title>
        <authorList>
            <person name="Goeker M."/>
        </authorList>
    </citation>
    <scope>NUCLEOTIDE SEQUENCE</scope>
    <source>
        <strain evidence="3">DSM 43935</strain>
    </source>
</reference>
<dbReference type="RefSeq" id="WP_253779306.1">
    <property type="nucleotide sequence ID" value="NZ_JAMTCK010000021.1"/>
</dbReference>
<dbReference type="Proteomes" id="UP001206128">
    <property type="component" value="Unassembled WGS sequence"/>
</dbReference>
<feature type="transmembrane region" description="Helical" evidence="1">
    <location>
        <begin position="28"/>
        <end position="47"/>
    </location>
</feature>
<comment type="caution">
    <text evidence="3">The sequence shown here is derived from an EMBL/GenBank/DDBJ whole genome shotgun (WGS) entry which is preliminary data.</text>
</comment>
<sequence>MSAGQAVHHAADEVRHNSAVQALGRAGMVCYGIVHILVAWLCVQVIFGDPGQRTDQTGAIAEVAAQPFGVVLLWVLGIGLFAYGLWQFLLAALGYGWVLKRRSRLGRKVGAVARGVVGIALGVVAVRIAVGSGGGSSGGSGGSGGSGEQQELTARLLALPAGRMLVGVAALVVLGVAANTVRKGVTKRFEQDLDMTALPTGTRRWVRRLGLVGWTSKGAAYAVIGVLVGLAALRANAAESGGLDKALHTLAAQPFGVLLLALMALGFAAFGVYCFAAARAHRS</sequence>
<evidence type="ECO:0000313" key="4">
    <source>
        <dbReference type="Proteomes" id="UP001206128"/>
    </source>
</evidence>
<feature type="domain" description="DUF1206" evidence="2">
    <location>
        <begin position="212"/>
        <end position="279"/>
    </location>
</feature>
<protein>
    <recommendedName>
        <fullName evidence="2">DUF1206 domain-containing protein</fullName>
    </recommendedName>
</protein>
<keyword evidence="4" id="KW-1185">Reference proteome</keyword>
<feature type="transmembrane region" description="Helical" evidence="1">
    <location>
        <begin position="71"/>
        <end position="99"/>
    </location>
</feature>
<keyword evidence="1" id="KW-0812">Transmembrane</keyword>
<feature type="domain" description="DUF1206" evidence="2">
    <location>
        <begin position="26"/>
        <end position="92"/>
    </location>
</feature>
<feature type="domain" description="DUF1206" evidence="2">
    <location>
        <begin position="109"/>
        <end position="186"/>
    </location>
</feature>
<feature type="transmembrane region" description="Helical" evidence="1">
    <location>
        <begin position="211"/>
        <end position="235"/>
    </location>
</feature>
<evidence type="ECO:0000259" key="2">
    <source>
        <dbReference type="Pfam" id="PF06724"/>
    </source>
</evidence>
<gene>
    <name evidence="3" type="ORF">LX83_006749</name>
</gene>
<proteinExistence type="predicted"/>
<keyword evidence="1" id="KW-1133">Transmembrane helix</keyword>